<name>A0AAD9Q4S6_ACRCE</name>
<dbReference type="PANTHER" id="PTHR10131:SF94">
    <property type="entry name" value="TNF RECEPTOR-ASSOCIATED FACTOR 4"/>
    <property type="match status" value="1"/>
</dbReference>
<dbReference type="SMART" id="SM00184">
    <property type="entry name" value="RING"/>
    <property type="match status" value="1"/>
</dbReference>
<feature type="zinc finger region" description="TRAF-type" evidence="4">
    <location>
        <begin position="106"/>
        <end position="153"/>
    </location>
</feature>
<dbReference type="SUPFAM" id="SSF49599">
    <property type="entry name" value="TRAF domain-like"/>
    <property type="match status" value="2"/>
</dbReference>
<dbReference type="PANTHER" id="PTHR10131">
    <property type="entry name" value="TNF RECEPTOR ASSOCIATED FACTOR"/>
    <property type="match status" value="1"/>
</dbReference>
<dbReference type="PROSITE" id="PS00518">
    <property type="entry name" value="ZF_RING_1"/>
    <property type="match status" value="1"/>
</dbReference>
<dbReference type="PROSITE" id="PS50089">
    <property type="entry name" value="ZF_RING_2"/>
    <property type="match status" value="1"/>
</dbReference>
<evidence type="ECO:0000256" key="1">
    <source>
        <dbReference type="ARBA" id="ARBA00022723"/>
    </source>
</evidence>
<dbReference type="Gene3D" id="3.30.40.10">
    <property type="entry name" value="Zinc/RING finger domain, C3HC4 (zinc finger)"/>
    <property type="match status" value="3"/>
</dbReference>
<feature type="coiled-coil region" evidence="5">
    <location>
        <begin position="280"/>
        <end position="349"/>
    </location>
</feature>
<reference evidence="8" key="2">
    <citation type="journal article" date="2023" name="Science">
        <title>Genomic signatures of disease resistance in endangered staghorn corals.</title>
        <authorList>
            <person name="Vollmer S.V."/>
            <person name="Selwyn J.D."/>
            <person name="Despard B.A."/>
            <person name="Roesel C.L."/>
        </authorList>
    </citation>
    <scope>NUCLEOTIDE SEQUENCE</scope>
    <source>
        <strain evidence="8">K2</strain>
    </source>
</reference>
<dbReference type="GO" id="GO:0008270">
    <property type="term" value="F:zinc ion binding"/>
    <property type="evidence" value="ECO:0007669"/>
    <property type="project" value="UniProtKB-KW"/>
</dbReference>
<keyword evidence="1 4" id="KW-0479">Metal-binding</keyword>
<dbReference type="EMBL" id="JARQWQ010000067">
    <property type="protein sequence ID" value="KAK2554730.1"/>
    <property type="molecule type" value="Genomic_DNA"/>
</dbReference>
<evidence type="ECO:0000256" key="4">
    <source>
        <dbReference type="PROSITE-ProRule" id="PRU00207"/>
    </source>
</evidence>
<evidence type="ECO:0000259" key="7">
    <source>
        <dbReference type="PROSITE" id="PS50145"/>
    </source>
</evidence>
<dbReference type="FunFam" id="3.30.40.10:FF:000179">
    <property type="entry name" value="TNF receptor-associated factor"/>
    <property type="match status" value="1"/>
</dbReference>
<evidence type="ECO:0000259" key="6">
    <source>
        <dbReference type="PROSITE" id="PS50089"/>
    </source>
</evidence>
<evidence type="ECO:0000256" key="5">
    <source>
        <dbReference type="SAM" id="Coils"/>
    </source>
</evidence>
<protein>
    <submittedName>
        <fullName evidence="8">TNF receptor-associated factor 4</fullName>
    </submittedName>
</protein>
<evidence type="ECO:0000256" key="2">
    <source>
        <dbReference type="ARBA" id="ARBA00022771"/>
    </source>
</evidence>
<keyword evidence="2 4" id="KW-0863">Zinc-finger</keyword>
<dbReference type="InterPro" id="IPR001293">
    <property type="entry name" value="Znf_TRAF"/>
</dbReference>
<evidence type="ECO:0000313" key="8">
    <source>
        <dbReference type="EMBL" id="KAK2554730.1"/>
    </source>
</evidence>
<dbReference type="Pfam" id="PF13923">
    <property type="entry name" value="zf-C3HC4_2"/>
    <property type="match status" value="1"/>
</dbReference>
<dbReference type="AlphaFoldDB" id="A0AAD9Q4S6"/>
<gene>
    <name evidence="8" type="ORF">P5673_023689</name>
</gene>
<reference evidence="8" key="1">
    <citation type="journal article" date="2023" name="G3 (Bethesda)">
        <title>Whole genome assembly and annotation of the endangered Caribbean coral Acropora cervicornis.</title>
        <authorList>
            <person name="Selwyn J.D."/>
            <person name="Vollmer S.V."/>
        </authorList>
    </citation>
    <scope>NUCLEOTIDE SEQUENCE</scope>
    <source>
        <strain evidence="8">K2</strain>
    </source>
</reference>
<dbReference type="InterPro" id="IPR017907">
    <property type="entry name" value="Znf_RING_CS"/>
</dbReference>
<comment type="caution">
    <text evidence="8">The sequence shown here is derived from an EMBL/GenBank/DDBJ whole genome shotgun (WGS) entry which is preliminary data.</text>
</comment>
<keyword evidence="8" id="KW-0675">Receptor</keyword>
<sequence length="378" mass="44027">MDVKGYDFEFVDELSPDHRCSICLLGMRNPVQTAKCGHRFCDGCLVKALRREDERVCPLDNVPIPQEGGFFRDVAWERDILSHRVKCKRNERGCDWIGELRHYEEHFDNTCPYEDVFCSRCNEIKQRKFLPEHATSECSNRVVQCKYCVREFEFWHTEIHEGEECNLFPLDCPQQCGISKMPREKLGFHIKDDCLMTLVTCPYSDAGCTFHDKRINLQAHIKDSTEDHLHKAWTQIAEVKEAVLKINKSEGHLKDRSRVQQFQPEKKPMEISLQRTIDETDKLKSLTTKLEKENRKIEQEVSGLTKQLSDVETSSRRNNEEINRFSALATKLEKENRRLQEDVSGLAKQLSETKTSLQIIKSGTKELMPSKTQLEEEN</sequence>
<dbReference type="Pfam" id="PF02176">
    <property type="entry name" value="zf-TRAF"/>
    <property type="match status" value="2"/>
</dbReference>
<evidence type="ECO:0000256" key="3">
    <source>
        <dbReference type="ARBA" id="ARBA00022833"/>
    </source>
</evidence>
<feature type="domain" description="RING-type" evidence="6">
    <location>
        <begin position="20"/>
        <end position="61"/>
    </location>
</feature>
<organism evidence="8 9">
    <name type="scientific">Acropora cervicornis</name>
    <name type="common">Staghorn coral</name>
    <dbReference type="NCBI Taxonomy" id="6130"/>
    <lineage>
        <taxon>Eukaryota</taxon>
        <taxon>Metazoa</taxon>
        <taxon>Cnidaria</taxon>
        <taxon>Anthozoa</taxon>
        <taxon>Hexacorallia</taxon>
        <taxon>Scleractinia</taxon>
        <taxon>Astrocoeniina</taxon>
        <taxon>Acroporidae</taxon>
        <taxon>Acropora</taxon>
    </lineage>
</organism>
<keyword evidence="9" id="KW-1185">Reference proteome</keyword>
<accession>A0AAD9Q4S6</accession>
<dbReference type="Gene3D" id="1.20.5.340">
    <property type="match status" value="1"/>
</dbReference>
<keyword evidence="5" id="KW-0175">Coiled coil</keyword>
<keyword evidence="3 4" id="KW-0862">Zinc</keyword>
<proteinExistence type="predicted"/>
<dbReference type="SUPFAM" id="SSF57850">
    <property type="entry name" value="RING/U-box"/>
    <property type="match status" value="1"/>
</dbReference>
<evidence type="ECO:0000313" key="9">
    <source>
        <dbReference type="Proteomes" id="UP001249851"/>
    </source>
</evidence>
<dbReference type="InterPro" id="IPR013083">
    <property type="entry name" value="Znf_RING/FYVE/PHD"/>
</dbReference>
<dbReference type="PROSITE" id="PS50145">
    <property type="entry name" value="ZF_TRAF"/>
    <property type="match status" value="2"/>
</dbReference>
<dbReference type="InterPro" id="IPR001841">
    <property type="entry name" value="Znf_RING"/>
</dbReference>
<feature type="zinc finger region" description="TRAF-type" evidence="4">
    <location>
        <begin position="160"/>
        <end position="218"/>
    </location>
</feature>
<feature type="non-terminal residue" evidence="8">
    <location>
        <position position="1"/>
    </location>
</feature>
<dbReference type="GO" id="GO:0043122">
    <property type="term" value="P:regulation of canonical NF-kappaB signal transduction"/>
    <property type="evidence" value="ECO:0007669"/>
    <property type="project" value="TreeGrafter"/>
</dbReference>
<feature type="domain" description="TRAF-type" evidence="7">
    <location>
        <begin position="106"/>
        <end position="153"/>
    </location>
</feature>
<feature type="domain" description="TRAF-type" evidence="7">
    <location>
        <begin position="160"/>
        <end position="218"/>
    </location>
</feature>
<dbReference type="Proteomes" id="UP001249851">
    <property type="component" value="Unassembled WGS sequence"/>
</dbReference>